<feature type="transmembrane region" description="Helical" evidence="1">
    <location>
        <begin position="63"/>
        <end position="91"/>
    </location>
</feature>
<feature type="transmembrane region" description="Helical" evidence="1">
    <location>
        <begin position="21"/>
        <end position="43"/>
    </location>
</feature>
<keyword evidence="1" id="KW-1133">Transmembrane helix</keyword>
<keyword evidence="3" id="KW-1185">Reference proteome</keyword>
<keyword evidence="1" id="KW-0812">Transmembrane</keyword>
<evidence type="ECO:0000313" key="2">
    <source>
        <dbReference type="EMBL" id="WDR02209.1"/>
    </source>
</evidence>
<sequence length="134" mass="14155">MKEDANHNLEVGHPAAMRHRISPVLLGIAIAAAPTGWMVQLLFAFASTSYVCVATPNGVVPAWLMPVLVALNLLGLALAVAGAILSAAIVKRTTLEQSGTTRFLANWGIFVSLAFFAATFANSFSLFLVPLCKT</sequence>
<dbReference type="EMBL" id="CP118246">
    <property type="protein sequence ID" value="WDR02209.1"/>
    <property type="molecule type" value="Genomic_DNA"/>
</dbReference>
<gene>
    <name evidence="2" type="ORF">PSQ19_16400</name>
</gene>
<feature type="transmembrane region" description="Helical" evidence="1">
    <location>
        <begin position="103"/>
        <end position="129"/>
    </location>
</feature>
<keyword evidence="1" id="KW-0472">Membrane</keyword>
<evidence type="ECO:0000256" key="1">
    <source>
        <dbReference type="SAM" id="Phobius"/>
    </source>
</evidence>
<organism evidence="2 3">
    <name type="scientific">Devosia algicola</name>
    <dbReference type="NCBI Taxonomy" id="3026418"/>
    <lineage>
        <taxon>Bacteria</taxon>
        <taxon>Pseudomonadati</taxon>
        <taxon>Pseudomonadota</taxon>
        <taxon>Alphaproteobacteria</taxon>
        <taxon>Hyphomicrobiales</taxon>
        <taxon>Devosiaceae</taxon>
        <taxon>Devosia</taxon>
    </lineage>
</organism>
<reference evidence="2 3" key="1">
    <citation type="submission" date="2023-02" db="EMBL/GenBank/DDBJ databases">
        <title>Devosia algicola sp. nov., isolated from the phycosphere of marine algae.</title>
        <authorList>
            <person name="Kim J.M."/>
            <person name="Lee J.K."/>
            <person name="Choi B.J."/>
            <person name="Bayburt H."/>
            <person name="Jeon C.O."/>
        </authorList>
    </citation>
    <scope>NUCLEOTIDE SEQUENCE [LARGE SCALE GENOMIC DNA]</scope>
    <source>
        <strain evidence="2 3">G20-9</strain>
    </source>
</reference>
<accession>A0ABY7YLX3</accession>
<dbReference type="RefSeq" id="WP_282218615.1">
    <property type="nucleotide sequence ID" value="NZ_CP118246.1"/>
</dbReference>
<protein>
    <submittedName>
        <fullName evidence="2">Uncharacterized protein</fullName>
    </submittedName>
</protein>
<name>A0ABY7YLX3_9HYPH</name>
<dbReference type="Proteomes" id="UP001220530">
    <property type="component" value="Chromosome"/>
</dbReference>
<evidence type="ECO:0000313" key="3">
    <source>
        <dbReference type="Proteomes" id="UP001220530"/>
    </source>
</evidence>
<proteinExistence type="predicted"/>